<evidence type="ECO:0000259" key="2">
    <source>
        <dbReference type="Pfam" id="PF14534"/>
    </source>
</evidence>
<reference evidence="3 4" key="1">
    <citation type="submission" date="2017-08" db="EMBL/GenBank/DDBJ databases">
        <title>Infants hospitalized years apart are colonized by the same room-sourced microbial strains.</title>
        <authorList>
            <person name="Brooks B."/>
            <person name="Olm M.R."/>
            <person name="Firek B.A."/>
            <person name="Baker R."/>
            <person name="Thomas B.C."/>
            <person name="Morowitz M.J."/>
            <person name="Banfield J.F."/>
        </authorList>
    </citation>
    <scope>NUCLEOTIDE SEQUENCE [LARGE SCALE GENOMIC DNA]</scope>
    <source>
        <strain evidence="3">S2_003_000_R2_14</strain>
    </source>
</reference>
<dbReference type="Pfam" id="PF14534">
    <property type="entry name" value="DUF4440"/>
    <property type="match status" value="1"/>
</dbReference>
<keyword evidence="1" id="KW-0472">Membrane</keyword>
<dbReference type="Gene3D" id="3.10.450.50">
    <property type="match status" value="1"/>
</dbReference>
<dbReference type="InterPro" id="IPR032710">
    <property type="entry name" value="NTF2-like_dom_sf"/>
</dbReference>
<evidence type="ECO:0000256" key="1">
    <source>
        <dbReference type="SAM" id="Phobius"/>
    </source>
</evidence>
<feature type="transmembrane region" description="Helical" evidence="1">
    <location>
        <begin position="187"/>
        <end position="207"/>
    </location>
</feature>
<name>A0A2W5TLC2_9BACT</name>
<proteinExistence type="predicted"/>
<evidence type="ECO:0000313" key="4">
    <source>
        <dbReference type="Proteomes" id="UP000249061"/>
    </source>
</evidence>
<feature type="domain" description="DUF4440" evidence="2">
    <location>
        <begin position="45"/>
        <end position="162"/>
    </location>
</feature>
<protein>
    <submittedName>
        <fullName evidence="3">DUF4440 domain-containing protein</fullName>
    </submittedName>
</protein>
<dbReference type="Proteomes" id="UP000249061">
    <property type="component" value="Unassembled WGS sequence"/>
</dbReference>
<dbReference type="SUPFAM" id="SSF54427">
    <property type="entry name" value="NTF2-like"/>
    <property type="match status" value="1"/>
</dbReference>
<keyword evidence="1" id="KW-0812">Transmembrane</keyword>
<comment type="caution">
    <text evidence="3">The sequence shown here is derived from an EMBL/GenBank/DDBJ whole genome shotgun (WGS) entry which is preliminary data.</text>
</comment>
<dbReference type="EMBL" id="QFQP01000009">
    <property type="protein sequence ID" value="PZR13596.1"/>
    <property type="molecule type" value="Genomic_DNA"/>
</dbReference>
<gene>
    <name evidence="3" type="ORF">DI536_12670</name>
</gene>
<dbReference type="InterPro" id="IPR027843">
    <property type="entry name" value="DUF4440"/>
</dbReference>
<evidence type="ECO:0000313" key="3">
    <source>
        <dbReference type="EMBL" id="PZR13596.1"/>
    </source>
</evidence>
<keyword evidence="1" id="KW-1133">Transmembrane helix</keyword>
<sequence length="209" mass="22899">MVLTSLTLVLCAAAIDGGMPLEAAPAEVAAPAPAPISEEQLHNELRQVRDEMEKALNARDLDGLMKHLDERVIFSTMNGDVVTGHLGVREYYTKMLSGPGSRVKAVKAHFDVTELSRLYDGRIATAFGTTNDHYELADGMAFDMKAQWSSTLRRGPDGNWKILTFHYSANIFDNAVRDMELGVLKKVAIGAAIFALLVGLLIGWRLGRK</sequence>
<accession>A0A2W5TLC2</accession>
<organism evidence="3 4">
    <name type="scientific">Archangium gephyra</name>
    <dbReference type="NCBI Taxonomy" id="48"/>
    <lineage>
        <taxon>Bacteria</taxon>
        <taxon>Pseudomonadati</taxon>
        <taxon>Myxococcota</taxon>
        <taxon>Myxococcia</taxon>
        <taxon>Myxococcales</taxon>
        <taxon>Cystobacterineae</taxon>
        <taxon>Archangiaceae</taxon>
        <taxon>Archangium</taxon>
    </lineage>
</organism>
<dbReference type="AlphaFoldDB" id="A0A2W5TLC2"/>